<dbReference type="PROSITE" id="PS50297">
    <property type="entry name" value="ANK_REP_REGION"/>
    <property type="match status" value="2"/>
</dbReference>
<evidence type="ECO:0000256" key="12">
    <source>
        <dbReference type="ARBA" id="ARBA00023043"/>
    </source>
</evidence>
<dbReference type="SUPFAM" id="SSF51206">
    <property type="entry name" value="cAMP-binding domain-like"/>
    <property type="match status" value="1"/>
</dbReference>
<keyword evidence="24" id="KW-1185">Reference proteome</keyword>
<keyword evidence="10 17" id="KW-0630">Potassium</keyword>
<comment type="function">
    <text evidence="17">Potassium channel.</text>
</comment>
<accession>G7JV81</accession>
<dbReference type="PRINTS" id="PR01415">
    <property type="entry name" value="ANKYRIN"/>
</dbReference>
<reference evidence="20 24" key="1">
    <citation type="journal article" date="2011" name="Nature">
        <title>The Medicago genome provides insight into the evolution of rhizobial symbioses.</title>
        <authorList>
            <person name="Young N.D."/>
            <person name="Debelle F."/>
            <person name="Oldroyd G.E."/>
            <person name="Geurts R."/>
            <person name="Cannon S.B."/>
            <person name="Udvardi M.K."/>
            <person name="Benedito V.A."/>
            <person name="Mayer K.F."/>
            <person name="Gouzy J."/>
            <person name="Schoof H."/>
            <person name="Van de Peer Y."/>
            <person name="Proost S."/>
            <person name="Cook D.R."/>
            <person name="Meyers B.C."/>
            <person name="Spannagl M."/>
            <person name="Cheung F."/>
            <person name="De Mita S."/>
            <person name="Krishnakumar V."/>
            <person name="Gundlach H."/>
            <person name="Zhou S."/>
            <person name="Mudge J."/>
            <person name="Bharti A.K."/>
            <person name="Murray J.D."/>
            <person name="Naoumkina M.A."/>
            <person name="Rosen B."/>
            <person name="Silverstein K.A."/>
            <person name="Tang H."/>
            <person name="Rombauts S."/>
            <person name="Zhao P.X."/>
            <person name="Zhou P."/>
            <person name="Barbe V."/>
            <person name="Bardou P."/>
            <person name="Bechner M."/>
            <person name="Bellec A."/>
            <person name="Berger A."/>
            <person name="Berges H."/>
            <person name="Bidwell S."/>
            <person name="Bisseling T."/>
            <person name="Choisne N."/>
            <person name="Couloux A."/>
            <person name="Denny R."/>
            <person name="Deshpande S."/>
            <person name="Dai X."/>
            <person name="Doyle J.J."/>
            <person name="Dudez A.M."/>
            <person name="Farmer A.D."/>
            <person name="Fouteau S."/>
            <person name="Franken C."/>
            <person name="Gibelin C."/>
            <person name="Gish J."/>
            <person name="Goldstein S."/>
            <person name="Gonzalez A.J."/>
            <person name="Green P.J."/>
            <person name="Hallab A."/>
            <person name="Hartog M."/>
            <person name="Hua A."/>
            <person name="Humphray S.J."/>
            <person name="Jeong D.H."/>
            <person name="Jing Y."/>
            <person name="Jocker A."/>
            <person name="Kenton S.M."/>
            <person name="Kim D.J."/>
            <person name="Klee K."/>
            <person name="Lai H."/>
            <person name="Lang C."/>
            <person name="Lin S."/>
            <person name="Macmil S.L."/>
            <person name="Magdelenat G."/>
            <person name="Matthews L."/>
            <person name="McCorrison J."/>
            <person name="Monaghan E.L."/>
            <person name="Mun J.H."/>
            <person name="Najar F.Z."/>
            <person name="Nicholson C."/>
            <person name="Noirot C."/>
            <person name="O'Bleness M."/>
            <person name="Paule C.R."/>
            <person name="Poulain J."/>
            <person name="Prion F."/>
            <person name="Qin B."/>
            <person name="Qu C."/>
            <person name="Retzel E.F."/>
            <person name="Riddle C."/>
            <person name="Sallet E."/>
            <person name="Samain S."/>
            <person name="Samson N."/>
            <person name="Sanders I."/>
            <person name="Saurat O."/>
            <person name="Scarpelli C."/>
            <person name="Schiex T."/>
            <person name="Segurens B."/>
            <person name="Severin A.J."/>
            <person name="Sherrier D.J."/>
            <person name="Shi R."/>
            <person name="Sims S."/>
            <person name="Singer S.R."/>
            <person name="Sinharoy S."/>
            <person name="Sterck L."/>
            <person name="Viollet A."/>
            <person name="Wang B.B."/>
            <person name="Wang K."/>
            <person name="Wang M."/>
            <person name="Wang X."/>
            <person name="Warfsmann J."/>
            <person name="Weissenbach J."/>
            <person name="White D.D."/>
            <person name="White J.D."/>
            <person name="Wiley G.B."/>
            <person name="Wincker P."/>
            <person name="Xing Y."/>
            <person name="Yang L."/>
            <person name="Yao Z."/>
            <person name="Ying F."/>
            <person name="Zhai J."/>
            <person name="Zhou L."/>
            <person name="Zuber A."/>
            <person name="Denarie J."/>
            <person name="Dixon R.A."/>
            <person name="May G.D."/>
            <person name="Schwartz D.C."/>
            <person name="Rogers J."/>
            <person name="Quetier F."/>
            <person name="Town C.D."/>
            <person name="Roe B.A."/>
        </authorList>
    </citation>
    <scope>NUCLEOTIDE SEQUENCE [LARGE SCALE GENOMIC DNA]</scope>
    <source>
        <strain evidence="20">A17</strain>
        <strain evidence="23 24">cv. Jemalong A17</strain>
    </source>
</reference>
<dbReference type="EMBL" id="MN649185">
    <property type="protein sequence ID" value="QIT07867.1"/>
    <property type="molecule type" value="Genomic_DNA"/>
</dbReference>
<feature type="transmembrane region" description="Helical" evidence="17">
    <location>
        <begin position="268"/>
        <end position="286"/>
    </location>
</feature>
<evidence type="ECO:0000256" key="4">
    <source>
        <dbReference type="ARBA" id="ARBA00022448"/>
    </source>
</evidence>
<sequence length="888" mass="100026">MVLPMTMCGQEELELSRDGSHYSLTTGILPSLGARSNRRVKLRPLIISPYDRRYRIWETFLVTLVVYTAWVSPFEFGFLKKPQKPLSVTDNIVNGFFAIDIVLTFFVAYIDKTTYLFVDNPKQIAWKYAKTWFVLDLISIIPSELVAHISPAPMQTYGLFNMLRLWRLRRVSAMFSRLEKDRNYNYFWVRCAKLICVTLFAVHCAGCFYYLLAARYHDPEKTWIGESMKDFLQQSLWTRYVTTIYWSITTLTTVGYGDLHPVNEREMIFVIFYMLFNLGLTAYLIGNMTNLVVHGTSRTRKFRDTIQAASSFAHRNQLPPRLQDQMLAHLCLKFRTDSEGLQQQETLESLPKAIRSSISHYLFYSLMDKVYLFKGVSNDLLFQLVSEMKPEYFPPKEDVILQNEAPTDFYILVTGAVDLVVLKGGVEQIVGEAKTGELCGEIGVLCYKPQHFTVRTKRLSQLLRLNRTTFLNIVQANVGDGTIIMNNLLQHLKELNDPIMEGVLVETENMLARGRMDLPVSLCFAAERGDDLLLQQLLKRGLEPNESDNNGRTALHIAACKGKENCVLLLLDYGANPNIRDSDGNVALWEAILGGHESVTKLLAENGATLQIGDVGQYACTAVEQNNFNLLQDIMRYGGDITLPNNNVGTTALHVAVSEDNVEIVKFLLEHGANIDKQDKYGWSPRDLADQQGHTEIKAIFEAKGEANSKIQSFVSVPIPERQDSKVRYLGRFTSEPTMPTPQDGSFHGNDGSWIQNRPRRKNNNFHNSLFGIMSAATKGENDQFFSVQTNNNARNGVKSVLRPTRVTISCPEKCEVAGKLVLLPESFKELLEIGSKKFGIVATKVVSKDGAEIDDIEVIRDGDHLVFVGTGGVLDSNCTTPSNGVNS</sequence>
<dbReference type="GO" id="GO:0034702">
    <property type="term" value="C:monoatomic ion channel complex"/>
    <property type="evidence" value="ECO:0007669"/>
    <property type="project" value="UniProtKB-KW"/>
</dbReference>
<comment type="domain">
    <text evidence="17">The segment S4 is probably the voltage-sensor and is characterized by a series of positively charged amino acids. The pore-forming region H5 is enclosed by the transmembrane segments S5 and S6 in the Shaker-type (1P/6TM) and contains the GYGD signature motif which seems to be involved in potassium selectivity.</text>
</comment>
<dbReference type="Gene3D" id="1.10.287.70">
    <property type="match status" value="1"/>
</dbReference>
<feature type="transmembrane region" description="Helical" evidence="17">
    <location>
        <begin position="91"/>
        <end position="110"/>
    </location>
</feature>
<dbReference type="SUPFAM" id="SSF81324">
    <property type="entry name" value="Voltage-gated potassium channels"/>
    <property type="match status" value="1"/>
</dbReference>
<evidence type="ECO:0000256" key="14">
    <source>
        <dbReference type="ARBA" id="ARBA00023136"/>
    </source>
</evidence>
<feature type="transmembrane region" description="Helical" evidence="17">
    <location>
        <begin position="59"/>
        <end position="79"/>
    </location>
</feature>
<keyword evidence="12 16" id="KW-0040">ANK repeat</keyword>
<dbReference type="SMR" id="G7JV81"/>
<evidence type="ECO:0000256" key="8">
    <source>
        <dbReference type="ARBA" id="ARBA00022826"/>
    </source>
</evidence>
<reference evidence="22" key="5">
    <citation type="journal article" date="2018" name="Nat. Plants">
        <title>Whole-genome landscape of Medicago truncatula symbiotic genes.</title>
        <authorList>
            <person name="Pecrix Y."/>
            <person name="Gamas P."/>
            <person name="Carrere S."/>
        </authorList>
    </citation>
    <scope>NUCLEOTIDE SEQUENCE</scope>
    <source>
        <tissue evidence="22">Leaves</tissue>
    </source>
</reference>
<evidence type="ECO:0000259" key="18">
    <source>
        <dbReference type="PROSITE" id="PS50042"/>
    </source>
</evidence>
<evidence type="ECO:0000259" key="19">
    <source>
        <dbReference type="PROSITE" id="PS51490"/>
    </source>
</evidence>
<dbReference type="HOGENOM" id="CLU_005746_8_3_1"/>
<dbReference type="Pfam" id="PF00027">
    <property type="entry name" value="cNMP_binding"/>
    <property type="match status" value="1"/>
</dbReference>
<dbReference type="eggNOG" id="KOG0498">
    <property type="taxonomic scope" value="Eukaryota"/>
</dbReference>
<dbReference type="InterPro" id="IPR002110">
    <property type="entry name" value="Ankyrin_rpt"/>
</dbReference>
<evidence type="ECO:0000313" key="21">
    <source>
        <dbReference type="EMBL" id="QIT07867.1"/>
    </source>
</evidence>
<reference evidence="21" key="6">
    <citation type="submission" date="2019-11" db="EMBL/GenBank/DDBJ databases">
        <authorList>
            <person name="Ibrahim N.A."/>
            <person name="Hassan A.H."/>
            <person name="Sharaf O."/>
            <person name="Abu El-Heba G.A."/>
        </authorList>
    </citation>
    <scope>NUCLEOTIDE SEQUENCE</scope>
    <source>
        <tissue evidence="21">Leaf</tissue>
    </source>
</reference>
<evidence type="ECO:0000256" key="5">
    <source>
        <dbReference type="ARBA" id="ARBA00022538"/>
    </source>
</evidence>
<dbReference type="Pfam" id="PF11834">
    <property type="entry name" value="KHA"/>
    <property type="match status" value="1"/>
</dbReference>
<keyword evidence="11 17" id="KW-1133">Transmembrane helix</keyword>
<dbReference type="Pfam" id="PF00520">
    <property type="entry name" value="Ion_trans"/>
    <property type="match status" value="1"/>
</dbReference>
<feature type="transmembrane region" description="Helical" evidence="17">
    <location>
        <begin position="187"/>
        <end position="212"/>
    </location>
</feature>
<feature type="domain" description="KHA" evidence="19">
    <location>
        <begin position="806"/>
        <end position="886"/>
    </location>
</feature>
<evidence type="ECO:0000256" key="6">
    <source>
        <dbReference type="ARBA" id="ARBA00022692"/>
    </source>
</evidence>
<evidence type="ECO:0000256" key="9">
    <source>
        <dbReference type="ARBA" id="ARBA00022882"/>
    </source>
</evidence>
<dbReference type="InterPro" id="IPR014710">
    <property type="entry name" value="RmlC-like_jellyroll"/>
</dbReference>
<dbReference type="OrthoDB" id="426293at2759"/>
<comment type="similarity">
    <text evidence="3 17">Belongs to the potassium channel family. Plant (TC 1.A.1.4) subfamily.</text>
</comment>
<dbReference type="Pfam" id="PF12796">
    <property type="entry name" value="Ank_2"/>
    <property type="match status" value="2"/>
</dbReference>
<dbReference type="PRINTS" id="PR01463">
    <property type="entry name" value="EAGCHANLFMLY"/>
</dbReference>
<dbReference type="SMART" id="SM00100">
    <property type="entry name" value="cNMP"/>
    <property type="match status" value="1"/>
</dbReference>
<evidence type="ECO:0000313" key="23">
    <source>
        <dbReference type="EnsemblPlants" id="AES91437"/>
    </source>
</evidence>
<dbReference type="InterPro" id="IPR000595">
    <property type="entry name" value="cNMP-bd_dom"/>
</dbReference>
<keyword evidence="6 17" id="KW-0812">Transmembrane</keyword>
<dbReference type="PaxDb" id="3880-AES91437"/>
<evidence type="ECO:0000256" key="2">
    <source>
        <dbReference type="ARBA" id="ARBA00004413"/>
    </source>
</evidence>
<dbReference type="EnsemblPlants" id="AES91437">
    <property type="protein sequence ID" value="AES91437"/>
    <property type="gene ID" value="MTR_4g113530"/>
</dbReference>
<dbReference type="PANTHER" id="PTHR45743:SF2">
    <property type="entry name" value="POTASSIUM CHANNEL AKT1"/>
    <property type="match status" value="1"/>
</dbReference>
<dbReference type="EMBL" id="CM001220">
    <property type="protein sequence ID" value="AES91437.1"/>
    <property type="molecule type" value="Genomic_DNA"/>
</dbReference>
<keyword evidence="8 17" id="KW-0631">Potassium channel</keyword>
<dbReference type="SUPFAM" id="SSF48403">
    <property type="entry name" value="Ankyrin repeat"/>
    <property type="match status" value="1"/>
</dbReference>
<feature type="domain" description="Cyclic nucleotide-binding" evidence="18">
    <location>
        <begin position="372"/>
        <end position="474"/>
    </location>
</feature>
<dbReference type="PROSITE" id="PS51490">
    <property type="entry name" value="KHA"/>
    <property type="match status" value="1"/>
</dbReference>
<dbReference type="FunFam" id="2.60.120.10:FF:000074">
    <property type="entry name" value="Potassium channel KAT2"/>
    <property type="match status" value="1"/>
</dbReference>
<comment type="caution">
    <text evidence="17">Lacks conserved residue(s) required for the propagation of feature annotation.</text>
</comment>
<evidence type="ECO:0000256" key="10">
    <source>
        <dbReference type="ARBA" id="ARBA00022958"/>
    </source>
</evidence>
<evidence type="ECO:0000313" key="24">
    <source>
        <dbReference type="Proteomes" id="UP000002051"/>
    </source>
</evidence>
<dbReference type="InterPro" id="IPR018490">
    <property type="entry name" value="cNMP-bd_dom_sf"/>
</dbReference>
<dbReference type="Gramene" id="rna26642">
    <property type="protein sequence ID" value="RHN63887.1"/>
    <property type="gene ID" value="gene26642"/>
</dbReference>
<evidence type="ECO:0000256" key="13">
    <source>
        <dbReference type="ARBA" id="ARBA00023065"/>
    </source>
</evidence>
<evidence type="ECO:0000313" key="25">
    <source>
        <dbReference type="Proteomes" id="UP000265566"/>
    </source>
</evidence>
<dbReference type="FunFam" id="1.10.287.70:FF:000139">
    <property type="entry name" value="Potassium channel SKOR"/>
    <property type="match status" value="1"/>
</dbReference>
<dbReference type="Gene3D" id="1.25.40.20">
    <property type="entry name" value="Ankyrin repeat-containing domain"/>
    <property type="match status" value="1"/>
</dbReference>
<dbReference type="InterPro" id="IPR045319">
    <property type="entry name" value="KAT/AKT"/>
</dbReference>
<evidence type="ECO:0000256" key="15">
    <source>
        <dbReference type="ARBA" id="ARBA00023303"/>
    </source>
</evidence>
<dbReference type="GO" id="GO:0005886">
    <property type="term" value="C:plasma membrane"/>
    <property type="evidence" value="ECO:0007669"/>
    <property type="project" value="UniProtKB-SubCell"/>
</dbReference>
<dbReference type="Proteomes" id="UP000265566">
    <property type="component" value="Chromosome 4"/>
</dbReference>
<dbReference type="PROSITE" id="PS50088">
    <property type="entry name" value="ANK_REPEAT"/>
    <property type="match status" value="3"/>
</dbReference>
<keyword evidence="9 17" id="KW-0851">Voltage-gated channel</keyword>
<organism evidence="20 24">
    <name type="scientific">Medicago truncatula</name>
    <name type="common">Barrel medic</name>
    <name type="synonym">Medicago tribuloides</name>
    <dbReference type="NCBI Taxonomy" id="3880"/>
    <lineage>
        <taxon>Eukaryota</taxon>
        <taxon>Viridiplantae</taxon>
        <taxon>Streptophyta</taxon>
        <taxon>Embryophyta</taxon>
        <taxon>Tracheophyta</taxon>
        <taxon>Spermatophyta</taxon>
        <taxon>Magnoliopsida</taxon>
        <taxon>eudicotyledons</taxon>
        <taxon>Gunneridae</taxon>
        <taxon>Pentapetalae</taxon>
        <taxon>rosids</taxon>
        <taxon>fabids</taxon>
        <taxon>Fabales</taxon>
        <taxon>Fabaceae</taxon>
        <taxon>Papilionoideae</taxon>
        <taxon>50 kb inversion clade</taxon>
        <taxon>NPAAA clade</taxon>
        <taxon>Hologalegina</taxon>
        <taxon>IRL clade</taxon>
        <taxon>Trifolieae</taxon>
        <taxon>Medicago</taxon>
    </lineage>
</organism>
<reference evidence="25" key="4">
    <citation type="journal article" date="2018" name="Nat. Plants">
        <title>Whole-genome landscape of Medicago truncatula symbiotic genes.</title>
        <authorList>
            <person name="Pecrix Y."/>
            <person name="Staton S.E."/>
            <person name="Sallet E."/>
            <person name="Lelandais-Briere C."/>
            <person name="Moreau S."/>
            <person name="Carrere S."/>
            <person name="Blein T."/>
            <person name="Jardinaud M.F."/>
            <person name="Latrasse D."/>
            <person name="Zouine M."/>
            <person name="Zahm M."/>
            <person name="Kreplak J."/>
            <person name="Mayjonade B."/>
            <person name="Satge C."/>
            <person name="Perez M."/>
            <person name="Cauet S."/>
            <person name="Marande W."/>
            <person name="Chantry-Darmon C."/>
            <person name="Lopez-Roques C."/>
            <person name="Bouchez O."/>
            <person name="Berard A."/>
            <person name="Debelle F."/>
            <person name="Munos S."/>
            <person name="Bendahmane A."/>
            <person name="Berges H."/>
            <person name="Niebel A."/>
            <person name="Buitink J."/>
            <person name="Frugier F."/>
            <person name="Benhamed M."/>
            <person name="Crespi M."/>
            <person name="Gouzy J."/>
            <person name="Gamas P."/>
        </authorList>
    </citation>
    <scope>NUCLEOTIDE SEQUENCE [LARGE SCALE GENOMIC DNA]</scope>
    <source>
        <strain evidence="25">cv. Jemalong A17</strain>
    </source>
</reference>
<feature type="repeat" description="ANK" evidence="16">
    <location>
        <begin position="648"/>
        <end position="680"/>
    </location>
</feature>
<dbReference type="STRING" id="3880.G7JV81"/>
<gene>
    <name evidence="21" type="primary">AKT1</name>
    <name evidence="23" type="synonym">11443237</name>
    <name evidence="20" type="ordered locus">MTR_4g113530</name>
    <name evidence="22" type="ORF">MtrunA17_Chr4g0063141</name>
</gene>
<evidence type="ECO:0000313" key="22">
    <source>
        <dbReference type="EMBL" id="RHN63887.1"/>
    </source>
</evidence>
<evidence type="ECO:0000256" key="7">
    <source>
        <dbReference type="ARBA" id="ARBA00022737"/>
    </source>
</evidence>
<keyword evidence="5 17" id="KW-0633">Potassium transport</keyword>
<evidence type="ECO:0000256" key="16">
    <source>
        <dbReference type="PROSITE-ProRule" id="PRU00023"/>
    </source>
</evidence>
<dbReference type="AlphaFoldDB" id="G7JV81"/>
<protein>
    <recommendedName>
        <fullName evidence="17">Potassium channel</fullName>
    </recommendedName>
</protein>
<proteinExistence type="inferred from homology"/>
<dbReference type="CDD" id="cd00038">
    <property type="entry name" value="CAP_ED"/>
    <property type="match status" value="1"/>
</dbReference>
<dbReference type="SMART" id="SM00248">
    <property type="entry name" value="ANK"/>
    <property type="match status" value="4"/>
</dbReference>
<dbReference type="Proteomes" id="UP000002051">
    <property type="component" value="Chromosome 4"/>
</dbReference>
<dbReference type="PANTHER" id="PTHR45743">
    <property type="entry name" value="POTASSIUM CHANNEL AKT1"/>
    <property type="match status" value="1"/>
</dbReference>
<dbReference type="GO" id="GO:0005249">
    <property type="term" value="F:voltage-gated potassium channel activity"/>
    <property type="evidence" value="ECO:0007669"/>
    <property type="project" value="UniProtKB-UniRule"/>
</dbReference>
<keyword evidence="7" id="KW-0677">Repeat</keyword>
<evidence type="ECO:0000256" key="17">
    <source>
        <dbReference type="RuleBase" id="RU369015"/>
    </source>
</evidence>
<evidence type="ECO:0000256" key="11">
    <source>
        <dbReference type="ARBA" id="ARBA00022989"/>
    </source>
</evidence>
<dbReference type="KEGG" id="mtr:11443237"/>
<dbReference type="InterPro" id="IPR021789">
    <property type="entry name" value="KHA_dom"/>
</dbReference>
<keyword evidence="15 17" id="KW-0407">Ion channel</keyword>
<evidence type="ECO:0000256" key="3">
    <source>
        <dbReference type="ARBA" id="ARBA00007929"/>
    </source>
</evidence>
<evidence type="ECO:0000313" key="20">
    <source>
        <dbReference type="EMBL" id="AES91437.1"/>
    </source>
</evidence>
<comment type="subunit">
    <text evidence="17">The potassium channel is composed of a homo- or heterotetrameric complex of pore-forming subunits.</text>
</comment>
<keyword evidence="4 17" id="KW-0813">Transport</keyword>
<dbReference type="InterPro" id="IPR036770">
    <property type="entry name" value="Ankyrin_rpt-contain_sf"/>
</dbReference>
<dbReference type="GeneID" id="11443237"/>
<keyword evidence="13 17" id="KW-0406">Ion transport</keyword>
<dbReference type="Gene3D" id="2.60.120.10">
    <property type="entry name" value="Jelly Rolls"/>
    <property type="match status" value="1"/>
</dbReference>
<evidence type="ECO:0000256" key="1">
    <source>
        <dbReference type="ARBA" id="ARBA00004141"/>
    </source>
</evidence>
<dbReference type="EMBL" id="PSQE01000004">
    <property type="protein sequence ID" value="RHN63887.1"/>
    <property type="molecule type" value="Genomic_DNA"/>
</dbReference>
<comment type="subcellular location">
    <subcellularLocation>
        <location evidence="2">Cell membrane</location>
        <topology evidence="2">Peripheral membrane protein</topology>
        <orientation evidence="2">Cytoplasmic side</orientation>
    </subcellularLocation>
    <subcellularLocation>
        <location evidence="1 17">Membrane</location>
        <topology evidence="1 17">Multi-pass membrane protein</topology>
    </subcellularLocation>
</comment>
<dbReference type="InterPro" id="IPR003938">
    <property type="entry name" value="K_chnl_volt-dep_EAG/ELK/ERG"/>
</dbReference>
<dbReference type="PROSITE" id="PS50042">
    <property type="entry name" value="CNMP_BINDING_3"/>
    <property type="match status" value="1"/>
</dbReference>
<name>G7JV81_MEDTR</name>
<comment type="domain">
    <text evidence="17">The KHA domain (rich in hydrophobic and acidic residues) present in the C-terminal part is likely to be important for tetramerization.</text>
</comment>
<reference evidence="20 24" key="2">
    <citation type="journal article" date="2014" name="BMC Genomics">
        <title>An improved genome release (version Mt4.0) for the model legume Medicago truncatula.</title>
        <authorList>
            <person name="Tang H."/>
            <person name="Krishnakumar V."/>
            <person name="Bidwell S."/>
            <person name="Rosen B."/>
            <person name="Chan A."/>
            <person name="Zhou S."/>
            <person name="Gentzbittel L."/>
            <person name="Childs K.L."/>
            <person name="Yandell M."/>
            <person name="Gundlach H."/>
            <person name="Mayer K.F."/>
            <person name="Schwartz D.C."/>
            <person name="Town C.D."/>
        </authorList>
    </citation>
    <scope>GENOME REANNOTATION</scope>
    <source>
        <strain evidence="23 24">cv. Jemalong A17</strain>
    </source>
</reference>
<feature type="repeat" description="ANK" evidence="16">
    <location>
        <begin position="583"/>
        <end position="615"/>
    </location>
</feature>
<reference evidence="23" key="3">
    <citation type="submission" date="2015-04" db="UniProtKB">
        <authorList>
            <consortium name="EnsemblPlants"/>
        </authorList>
    </citation>
    <scope>IDENTIFICATION</scope>
    <source>
        <strain evidence="23">cv. Jemalong A17</strain>
    </source>
</reference>
<dbReference type="InterPro" id="IPR005821">
    <property type="entry name" value="Ion_trans_dom"/>
</dbReference>
<keyword evidence="14 17" id="KW-0472">Membrane</keyword>
<feature type="transmembrane region" description="Helical" evidence="17">
    <location>
        <begin position="237"/>
        <end position="256"/>
    </location>
</feature>
<feature type="repeat" description="ANK" evidence="16">
    <location>
        <begin position="550"/>
        <end position="582"/>
    </location>
</feature>
<dbReference type="OMA" id="KRVTFQN"/>